<accession>A0A0C2XEZ9</accession>
<protein>
    <recommendedName>
        <fullName evidence="10">Potassium channel domain-containing protein</fullName>
    </recommendedName>
</protein>
<dbReference type="Pfam" id="PF07885">
    <property type="entry name" value="Ion_trans_2"/>
    <property type="match status" value="2"/>
</dbReference>
<evidence type="ECO:0000256" key="1">
    <source>
        <dbReference type="ARBA" id="ARBA00004141"/>
    </source>
</evidence>
<feature type="transmembrane region" description="Helical" evidence="9">
    <location>
        <begin position="95"/>
        <end position="124"/>
    </location>
</feature>
<evidence type="ECO:0000256" key="2">
    <source>
        <dbReference type="ARBA" id="ARBA00022448"/>
    </source>
</evidence>
<dbReference type="PANTHER" id="PTHR11003:SF342">
    <property type="entry name" value="OUTWARD-RECTIFIER POTASSIUM CHANNEL TOK1"/>
    <property type="match status" value="1"/>
</dbReference>
<dbReference type="STRING" id="686832.A0A0C2XEZ9"/>
<feature type="transmembrane region" description="Helical" evidence="9">
    <location>
        <begin position="144"/>
        <end position="164"/>
    </location>
</feature>
<reference evidence="11 12" key="1">
    <citation type="submission" date="2014-04" db="EMBL/GenBank/DDBJ databases">
        <authorList>
            <consortium name="DOE Joint Genome Institute"/>
            <person name="Kuo A."/>
            <person name="Gay G."/>
            <person name="Dore J."/>
            <person name="Kohler A."/>
            <person name="Nagy L.G."/>
            <person name="Floudas D."/>
            <person name="Copeland A."/>
            <person name="Barry K.W."/>
            <person name="Cichocki N."/>
            <person name="Veneault-Fourrey C."/>
            <person name="LaButti K."/>
            <person name="Lindquist E.A."/>
            <person name="Lipzen A."/>
            <person name="Lundell T."/>
            <person name="Morin E."/>
            <person name="Murat C."/>
            <person name="Sun H."/>
            <person name="Tunlid A."/>
            <person name="Henrissat B."/>
            <person name="Grigoriev I.V."/>
            <person name="Hibbett D.S."/>
            <person name="Martin F."/>
            <person name="Nordberg H.P."/>
            <person name="Cantor M.N."/>
            <person name="Hua S.X."/>
        </authorList>
    </citation>
    <scope>NUCLEOTIDE SEQUENCE [LARGE SCALE GENOMIC DNA]</scope>
    <source>
        <strain evidence="12">h7</strain>
    </source>
</reference>
<evidence type="ECO:0000313" key="11">
    <source>
        <dbReference type="EMBL" id="KIM36518.1"/>
    </source>
</evidence>
<proteinExistence type="predicted"/>
<reference evidence="12" key="2">
    <citation type="submission" date="2015-01" db="EMBL/GenBank/DDBJ databases">
        <title>Evolutionary Origins and Diversification of the Mycorrhizal Mutualists.</title>
        <authorList>
            <consortium name="DOE Joint Genome Institute"/>
            <consortium name="Mycorrhizal Genomics Consortium"/>
            <person name="Kohler A."/>
            <person name="Kuo A."/>
            <person name="Nagy L.G."/>
            <person name="Floudas D."/>
            <person name="Copeland A."/>
            <person name="Barry K.W."/>
            <person name="Cichocki N."/>
            <person name="Veneault-Fourrey C."/>
            <person name="LaButti K."/>
            <person name="Lindquist E.A."/>
            <person name="Lipzen A."/>
            <person name="Lundell T."/>
            <person name="Morin E."/>
            <person name="Murat C."/>
            <person name="Riley R."/>
            <person name="Ohm R."/>
            <person name="Sun H."/>
            <person name="Tunlid A."/>
            <person name="Henrissat B."/>
            <person name="Grigoriev I.V."/>
            <person name="Hibbett D.S."/>
            <person name="Martin F."/>
        </authorList>
    </citation>
    <scope>NUCLEOTIDE SEQUENCE [LARGE SCALE GENOMIC DNA]</scope>
    <source>
        <strain evidence="12">h7</strain>
    </source>
</reference>
<dbReference type="GO" id="GO:0015271">
    <property type="term" value="F:outward rectifier potassium channel activity"/>
    <property type="evidence" value="ECO:0007669"/>
    <property type="project" value="TreeGrafter"/>
</dbReference>
<gene>
    <name evidence="11" type="ORF">M413DRAFT_31571</name>
</gene>
<evidence type="ECO:0000256" key="4">
    <source>
        <dbReference type="ARBA" id="ARBA00022989"/>
    </source>
</evidence>
<evidence type="ECO:0000256" key="5">
    <source>
        <dbReference type="ARBA" id="ARBA00023065"/>
    </source>
</evidence>
<feature type="transmembrane region" description="Helical" evidence="9">
    <location>
        <begin position="258"/>
        <end position="279"/>
    </location>
</feature>
<dbReference type="EMBL" id="KN831804">
    <property type="protein sequence ID" value="KIM36518.1"/>
    <property type="molecule type" value="Genomic_DNA"/>
</dbReference>
<sequence>MNDLGLEDAGQATEGVVDQSIPKHDGAPTVTQEHKSQNETHDHAHDSPNLAEKIPPDKSRIQFPGKRRKHRHHGHKKQNYDEQDEEESSIYQPTLWWFMSTVFPLTAGTFGPVANLFSVCALVSNWRVGAFDRGHIKDPKWVTTLNACSLFLAIIANLALLFNFARRIRYSIAQPITIILWYISSIFLAVAIGILYQEKRHARDKSLIVFTQSYFYALISSVLHFGLSTLLLISTLGSYVFHAYPPSFSTLTAPQRTLMLQTISFSVYLTIGGAVFSAIEGWEFVDGLYWADYTLLTIGLGTDFPLTKTLARMLLIPYAAIGITLIGLVVTSVRGLVLERVKTRVVRRRLGKERERWKEDIQERRRIIAQREMSVQSDESSRPPSSKRSFFRMKSLRHVPAELQKHATRAVEEGRPPPWHRSEFELMRFLEARSKNVEKYTSLGVSFMLVLIIWFFGSVIFWICERKHGGWTYPISIYFTYTTLLTIGYGDFFPTSPSGKPFFIIWSLVAVPAMTVLISNMGDTVVGWVQDATVWACRWTILPEGPALKRTARREKHKIRRVGLKPGNRKEPGDGLSLPPKALSRGSDDVSTSSSSKPLNRNMEDGLPRPFQSYSLPHTTHEPPKTPVLDNRGADTSLEQDIEHIGSNVAHFEEEEGRRDSLAARLAREISILAKDLDVKPPKMYAWEDWVRWLDILGEMETPDGDTIIKESEKAPAGEGVVGASALSALGDTVVAIPHAHVTSTASGSGNADVEWRWTWLSDHGPLFSRLTETEWNY</sequence>
<dbReference type="GO" id="GO:0022841">
    <property type="term" value="F:potassium ion leak channel activity"/>
    <property type="evidence" value="ECO:0007669"/>
    <property type="project" value="TreeGrafter"/>
</dbReference>
<evidence type="ECO:0000313" key="12">
    <source>
        <dbReference type="Proteomes" id="UP000053424"/>
    </source>
</evidence>
<dbReference type="AlphaFoldDB" id="A0A0C2XEZ9"/>
<evidence type="ECO:0000259" key="10">
    <source>
        <dbReference type="Pfam" id="PF07885"/>
    </source>
</evidence>
<evidence type="ECO:0000256" key="3">
    <source>
        <dbReference type="ARBA" id="ARBA00022692"/>
    </source>
</evidence>
<keyword evidence="7" id="KW-0407">Ion channel</keyword>
<dbReference type="GO" id="GO:0005886">
    <property type="term" value="C:plasma membrane"/>
    <property type="evidence" value="ECO:0007669"/>
    <property type="project" value="TreeGrafter"/>
</dbReference>
<evidence type="ECO:0000256" key="7">
    <source>
        <dbReference type="ARBA" id="ARBA00023303"/>
    </source>
</evidence>
<dbReference type="SUPFAM" id="SSF81324">
    <property type="entry name" value="Voltage-gated potassium channels"/>
    <property type="match status" value="2"/>
</dbReference>
<feature type="transmembrane region" description="Helical" evidence="9">
    <location>
        <begin position="216"/>
        <end position="237"/>
    </location>
</feature>
<evidence type="ECO:0000256" key="6">
    <source>
        <dbReference type="ARBA" id="ARBA00023136"/>
    </source>
</evidence>
<dbReference type="InterPro" id="IPR013099">
    <property type="entry name" value="K_chnl_dom"/>
</dbReference>
<feature type="domain" description="Potassium channel" evidence="10">
    <location>
        <begin position="266"/>
        <end position="334"/>
    </location>
</feature>
<feature type="transmembrane region" description="Helical" evidence="9">
    <location>
        <begin position="470"/>
        <end position="490"/>
    </location>
</feature>
<feature type="domain" description="Potassium channel" evidence="10">
    <location>
        <begin position="450"/>
        <end position="525"/>
    </location>
</feature>
<organism evidence="11 12">
    <name type="scientific">Hebeloma cylindrosporum</name>
    <dbReference type="NCBI Taxonomy" id="76867"/>
    <lineage>
        <taxon>Eukaryota</taxon>
        <taxon>Fungi</taxon>
        <taxon>Dikarya</taxon>
        <taxon>Basidiomycota</taxon>
        <taxon>Agaricomycotina</taxon>
        <taxon>Agaricomycetes</taxon>
        <taxon>Agaricomycetidae</taxon>
        <taxon>Agaricales</taxon>
        <taxon>Agaricineae</taxon>
        <taxon>Hymenogastraceae</taxon>
        <taxon>Hebeloma</taxon>
    </lineage>
</organism>
<dbReference type="GO" id="GO:0030322">
    <property type="term" value="P:stabilization of membrane potential"/>
    <property type="evidence" value="ECO:0007669"/>
    <property type="project" value="TreeGrafter"/>
</dbReference>
<feature type="region of interest" description="Disordered" evidence="8">
    <location>
        <begin position="552"/>
        <end position="630"/>
    </location>
</feature>
<feature type="transmembrane region" description="Helical" evidence="9">
    <location>
        <begin position="176"/>
        <end position="196"/>
    </location>
</feature>
<feature type="compositionally biased region" description="Basic residues" evidence="8">
    <location>
        <begin position="65"/>
        <end position="77"/>
    </location>
</feature>
<keyword evidence="6 9" id="KW-0472">Membrane</keyword>
<feature type="transmembrane region" description="Helical" evidence="9">
    <location>
        <begin position="315"/>
        <end position="338"/>
    </location>
</feature>
<feature type="compositionally biased region" description="Basic and acidic residues" evidence="8">
    <location>
        <begin position="21"/>
        <end position="46"/>
    </location>
</feature>
<dbReference type="Gene3D" id="1.10.287.70">
    <property type="match status" value="2"/>
</dbReference>
<keyword evidence="5" id="KW-0406">Ion transport</keyword>
<evidence type="ECO:0000256" key="8">
    <source>
        <dbReference type="SAM" id="MobiDB-lite"/>
    </source>
</evidence>
<comment type="subcellular location">
    <subcellularLocation>
        <location evidence="1">Membrane</location>
        <topology evidence="1">Multi-pass membrane protein</topology>
    </subcellularLocation>
</comment>
<evidence type="ECO:0000256" key="9">
    <source>
        <dbReference type="SAM" id="Phobius"/>
    </source>
</evidence>
<dbReference type="Proteomes" id="UP000053424">
    <property type="component" value="Unassembled WGS sequence"/>
</dbReference>
<name>A0A0C2XEZ9_HEBCY</name>
<keyword evidence="12" id="KW-1185">Reference proteome</keyword>
<feature type="compositionally biased region" description="Basic residues" evidence="8">
    <location>
        <begin position="552"/>
        <end position="563"/>
    </location>
</feature>
<dbReference type="InterPro" id="IPR003280">
    <property type="entry name" value="2pore_dom_K_chnl"/>
</dbReference>
<feature type="region of interest" description="Disordered" evidence="8">
    <location>
        <begin position="1"/>
        <end position="86"/>
    </location>
</feature>
<dbReference type="PANTHER" id="PTHR11003">
    <property type="entry name" value="POTASSIUM CHANNEL, SUBFAMILY K"/>
    <property type="match status" value="1"/>
</dbReference>
<dbReference type="OrthoDB" id="297496at2759"/>
<keyword evidence="2" id="KW-0813">Transport</keyword>
<keyword evidence="4 9" id="KW-1133">Transmembrane helix</keyword>
<feature type="transmembrane region" description="Helical" evidence="9">
    <location>
        <begin position="502"/>
        <end position="522"/>
    </location>
</feature>
<keyword evidence="3 9" id="KW-0812">Transmembrane</keyword>
<dbReference type="HOGENOM" id="CLU_013394_0_0_1"/>
<feature type="transmembrane region" description="Helical" evidence="9">
    <location>
        <begin position="443"/>
        <end position="464"/>
    </location>
</feature>